<evidence type="ECO:0000256" key="2">
    <source>
        <dbReference type="PROSITE-ProRule" id="PRU00723"/>
    </source>
</evidence>
<name>A0A9Q1BN73_HOLLE</name>
<reference evidence="7" key="1">
    <citation type="submission" date="2021-10" db="EMBL/GenBank/DDBJ databases">
        <title>Tropical sea cucumber genome reveals ecological adaptation and Cuvierian tubules defense mechanism.</title>
        <authorList>
            <person name="Chen T."/>
        </authorList>
    </citation>
    <scope>NUCLEOTIDE SEQUENCE</scope>
    <source>
        <strain evidence="7">Nanhai2018</strain>
        <tissue evidence="7">Muscle</tissue>
    </source>
</reference>
<dbReference type="InterPro" id="IPR000571">
    <property type="entry name" value="Znf_CCCH"/>
</dbReference>
<evidence type="ECO:0000259" key="4">
    <source>
        <dbReference type="PROSITE" id="PS50102"/>
    </source>
</evidence>
<evidence type="ECO:0000259" key="5">
    <source>
        <dbReference type="PROSITE" id="PS50103"/>
    </source>
</evidence>
<sequence>MDETYSHTTVPDGEKRLIRAVLFSEWGIPFDKFEKYYRELEGKPFPFKKLGFSSLKECLESIPDVVRFEYSQEASKWILYAVADDKSFMSSFTRKKQLSNTKAGLPQRNRRKGRSSNSKNGSQTKETIQICTADDDGSGLVLSHRGLYSLIVRAGELSLDKEEFTELFKDTAPIAEVSSFQRLRGVYLFFRYKKKEDALAVIKKFNNYDYQGHKLTVKPAEEQNPLKVQMPTPAIPNTTQHQTTSKSLPICFDFKSGKCYRKNCKYLHVEEGNEVINTSPNSPRSSEGGSSSTSGSILPPPLLEDDDEDDWDEEEEEEGVDGSSFQESGPPPLESDSDSGGWSDEDESNKLATVTNGYHTMNSHNSLGMVKMFSPGRGRGLSQFR</sequence>
<dbReference type="Pfam" id="PF12872">
    <property type="entry name" value="OST-HTH"/>
    <property type="match status" value="1"/>
</dbReference>
<dbReference type="GO" id="GO:0003723">
    <property type="term" value="F:RNA binding"/>
    <property type="evidence" value="ECO:0007669"/>
    <property type="project" value="UniProtKB-UniRule"/>
</dbReference>
<dbReference type="EMBL" id="JAIZAY010000014">
    <property type="protein sequence ID" value="KAJ8029555.1"/>
    <property type="molecule type" value="Genomic_DNA"/>
</dbReference>
<feature type="compositionally biased region" description="Polar residues" evidence="3">
    <location>
        <begin position="350"/>
        <end position="366"/>
    </location>
</feature>
<accession>A0A9Q1BN73</accession>
<organism evidence="7 8">
    <name type="scientific">Holothuria leucospilota</name>
    <name type="common">Black long sea cucumber</name>
    <name type="synonym">Mertensiothuria leucospilota</name>
    <dbReference type="NCBI Taxonomy" id="206669"/>
    <lineage>
        <taxon>Eukaryota</taxon>
        <taxon>Metazoa</taxon>
        <taxon>Echinodermata</taxon>
        <taxon>Eleutherozoa</taxon>
        <taxon>Echinozoa</taxon>
        <taxon>Holothuroidea</taxon>
        <taxon>Aspidochirotacea</taxon>
        <taxon>Aspidochirotida</taxon>
        <taxon>Holothuriidae</taxon>
        <taxon>Holothuria</taxon>
    </lineage>
</organism>
<feature type="region of interest" description="Disordered" evidence="3">
    <location>
        <begin position="98"/>
        <end position="127"/>
    </location>
</feature>
<keyword evidence="2" id="KW-0479">Metal-binding</keyword>
<keyword evidence="8" id="KW-1185">Reference proteome</keyword>
<feature type="region of interest" description="Disordered" evidence="3">
    <location>
        <begin position="275"/>
        <end position="385"/>
    </location>
</feature>
<evidence type="ECO:0000259" key="6">
    <source>
        <dbReference type="PROSITE" id="PS51644"/>
    </source>
</evidence>
<keyword evidence="2" id="KW-0862">Zinc</keyword>
<evidence type="ECO:0000313" key="7">
    <source>
        <dbReference type="EMBL" id="KAJ8029555.1"/>
    </source>
</evidence>
<dbReference type="Gene3D" id="3.30.70.330">
    <property type="match status" value="1"/>
</dbReference>
<feature type="compositionally biased region" description="Low complexity" evidence="3">
    <location>
        <begin position="279"/>
        <end position="297"/>
    </location>
</feature>
<keyword evidence="2" id="KW-0863">Zinc-finger</keyword>
<feature type="zinc finger region" description="C3H1-type" evidence="2">
    <location>
        <begin position="245"/>
        <end position="271"/>
    </location>
</feature>
<keyword evidence="1" id="KW-0694">RNA-binding</keyword>
<feature type="domain" description="RRM" evidence="4">
    <location>
        <begin position="148"/>
        <end position="222"/>
    </location>
</feature>
<dbReference type="PROSITE" id="PS50103">
    <property type="entry name" value="ZF_C3H1"/>
    <property type="match status" value="1"/>
</dbReference>
<feature type="compositionally biased region" description="Acidic residues" evidence="3">
    <location>
        <begin position="303"/>
        <end position="320"/>
    </location>
</feature>
<dbReference type="InterPro" id="IPR025605">
    <property type="entry name" value="OST-HTH/LOTUS_dom"/>
</dbReference>
<dbReference type="InterPro" id="IPR041966">
    <property type="entry name" value="LOTUS-like"/>
</dbReference>
<dbReference type="PROSITE" id="PS50102">
    <property type="entry name" value="RRM"/>
    <property type="match status" value="1"/>
</dbReference>
<dbReference type="PROSITE" id="PS51644">
    <property type="entry name" value="HTH_OST"/>
    <property type="match status" value="1"/>
</dbReference>
<gene>
    <name evidence="7" type="ORF">HOLleu_28984</name>
</gene>
<dbReference type="Proteomes" id="UP001152320">
    <property type="component" value="Chromosome 14"/>
</dbReference>
<evidence type="ECO:0000313" key="8">
    <source>
        <dbReference type="Proteomes" id="UP001152320"/>
    </source>
</evidence>
<dbReference type="InterPro" id="IPR000504">
    <property type="entry name" value="RRM_dom"/>
</dbReference>
<dbReference type="InterPro" id="IPR035979">
    <property type="entry name" value="RBD_domain_sf"/>
</dbReference>
<comment type="caution">
    <text evidence="7">The sequence shown here is derived from an EMBL/GenBank/DDBJ whole genome shotgun (WGS) entry which is preliminary data.</text>
</comment>
<dbReference type="Gene3D" id="3.30.420.610">
    <property type="entry name" value="LOTUS domain-like"/>
    <property type="match status" value="1"/>
</dbReference>
<dbReference type="Gene3D" id="3.30.1370.210">
    <property type="match status" value="1"/>
</dbReference>
<dbReference type="SUPFAM" id="SSF54928">
    <property type="entry name" value="RNA-binding domain, RBD"/>
    <property type="match status" value="1"/>
</dbReference>
<proteinExistence type="predicted"/>
<dbReference type="OrthoDB" id="10034606at2759"/>
<feature type="domain" description="C3H1-type" evidence="5">
    <location>
        <begin position="245"/>
        <end position="271"/>
    </location>
</feature>
<dbReference type="GO" id="GO:0008270">
    <property type="term" value="F:zinc ion binding"/>
    <property type="evidence" value="ECO:0007669"/>
    <property type="project" value="UniProtKB-KW"/>
</dbReference>
<dbReference type="InterPro" id="IPR012677">
    <property type="entry name" value="Nucleotide-bd_a/b_plait_sf"/>
</dbReference>
<feature type="domain" description="HTH OST-type" evidence="6">
    <location>
        <begin position="9"/>
        <end position="83"/>
    </location>
</feature>
<dbReference type="AlphaFoldDB" id="A0A9Q1BN73"/>
<protein>
    <submittedName>
        <fullName evidence="7">Tudor domain-containing protein 7</fullName>
    </submittedName>
</protein>
<evidence type="ECO:0000256" key="3">
    <source>
        <dbReference type="SAM" id="MobiDB-lite"/>
    </source>
</evidence>
<evidence type="ECO:0000256" key="1">
    <source>
        <dbReference type="PROSITE-ProRule" id="PRU00176"/>
    </source>
</evidence>